<dbReference type="AlphaFoldDB" id="A0A0A8ZG21"/>
<feature type="transmembrane region" description="Helical" evidence="1">
    <location>
        <begin position="54"/>
        <end position="70"/>
    </location>
</feature>
<name>A0A0A8ZG21_ARUDO</name>
<keyword evidence="1" id="KW-1133">Transmembrane helix</keyword>
<proteinExistence type="predicted"/>
<keyword evidence="1" id="KW-0812">Transmembrane</keyword>
<protein>
    <submittedName>
        <fullName evidence="2">Uncharacterized protein</fullName>
    </submittedName>
</protein>
<evidence type="ECO:0000313" key="2">
    <source>
        <dbReference type="EMBL" id="JAD35670.1"/>
    </source>
</evidence>
<sequence>MLCLVVSGDDLNLQYCDCCGKFQWQGKPLRVGLLSGSLLRSDLFYRVYISGRDVNFLLSLCIVYLSIAIIL</sequence>
<organism evidence="2">
    <name type="scientific">Arundo donax</name>
    <name type="common">Giant reed</name>
    <name type="synonym">Donax arundinaceus</name>
    <dbReference type="NCBI Taxonomy" id="35708"/>
    <lineage>
        <taxon>Eukaryota</taxon>
        <taxon>Viridiplantae</taxon>
        <taxon>Streptophyta</taxon>
        <taxon>Embryophyta</taxon>
        <taxon>Tracheophyta</taxon>
        <taxon>Spermatophyta</taxon>
        <taxon>Magnoliopsida</taxon>
        <taxon>Liliopsida</taxon>
        <taxon>Poales</taxon>
        <taxon>Poaceae</taxon>
        <taxon>PACMAD clade</taxon>
        <taxon>Arundinoideae</taxon>
        <taxon>Arundineae</taxon>
        <taxon>Arundo</taxon>
    </lineage>
</organism>
<reference evidence="2" key="2">
    <citation type="journal article" date="2015" name="Data Brief">
        <title>Shoot transcriptome of the giant reed, Arundo donax.</title>
        <authorList>
            <person name="Barrero R.A."/>
            <person name="Guerrero F.D."/>
            <person name="Moolhuijzen P."/>
            <person name="Goolsby J.A."/>
            <person name="Tidwell J."/>
            <person name="Bellgard S.E."/>
            <person name="Bellgard M.I."/>
        </authorList>
    </citation>
    <scope>NUCLEOTIDE SEQUENCE</scope>
    <source>
        <tissue evidence="2">Shoot tissue taken approximately 20 cm above the soil surface</tissue>
    </source>
</reference>
<evidence type="ECO:0000256" key="1">
    <source>
        <dbReference type="SAM" id="Phobius"/>
    </source>
</evidence>
<accession>A0A0A8ZG21</accession>
<keyword evidence="1" id="KW-0472">Membrane</keyword>
<reference evidence="2" key="1">
    <citation type="submission" date="2014-09" db="EMBL/GenBank/DDBJ databases">
        <authorList>
            <person name="Magalhaes I.L.F."/>
            <person name="Oliveira U."/>
            <person name="Santos F.R."/>
            <person name="Vidigal T.H.D.A."/>
            <person name="Brescovit A.D."/>
            <person name="Santos A.J."/>
        </authorList>
    </citation>
    <scope>NUCLEOTIDE SEQUENCE</scope>
    <source>
        <tissue evidence="2">Shoot tissue taken approximately 20 cm above the soil surface</tissue>
    </source>
</reference>
<dbReference type="EMBL" id="GBRH01262225">
    <property type="protein sequence ID" value="JAD35670.1"/>
    <property type="molecule type" value="Transcribed_RNA"/>
</dbReference>